<dbReference type="PANTHER" id="PTHR15462">
    <property type="entry name" value="SERINE PROTEASE"/>
    <property type="match status" value="1"/>
</dbReference>
<dbReference type="Pfam" id="PF00089">
    <property type="entry name" value="Trypsin"/>
    <property type="match status" value="1"/>
</dbReference>
<evidence type="ECO:0000313" key="9">
    <source>
        <dbReference type="EMBL" id="PPK85754.1"/>
    </source>
</evidence>
<feature type="region of interest" description="Disordered" evidence="7">
    <location>
        <begin position="1"/>
        <end position="116"/>
    </location>
</feature>
<keyword evidence="4 6" id="KW-0378">Hydrolase</keyword>
<organism evidence="9 10">
    <name type="scientific">Neolewinella xylanilytica</name>
    <dbReference type="NCBI Taxonomy" id="1514080"/>
    <lineage>
        <taxon>Bacteria</taxon>
        <taxon>Pseudomonadati</taxon>
        <taxon>Bacteroidota</taxon>
        <taxon>Saprospiria</taxon>
        <taxon>Saprospirales</taxon>
        <taxon>Lewinellaceae</taxon>
        <taxon>Neolewinella</taxon>
    </lineage>
</organism>
<evidence type="ECO:0000256" key="6">
    <source>
        <dbReference type="RuleBase" id="RU004296"/>
    </source>
</evidence>
<comment type="caution">
    <text evidence="9">The sequence shown here is derived from an EMBL/GenBank/DDBJ whole genome shotgun (WGS) entry which is preliminary data.</text>
</comment>
<feature type="compositionally biased region" description="Acidic residues" evidence="7">
    <location>
        <begin position="90"/>
        <end position="100"/>
    </location>
</feature>
<comment type="similarity">
    <text evidence="1 6">Belongs to the peptidase S1B family.</text>
</comment>
<keyword evidence="2 6" id="KW-0645">Protease</keyword>
<keyword evidence="10" id="KW-1185">Reference proteome</keyword>
<dbReference type="Gene3D" id="2.40.10.10">
    <property type="entry name" value="Trypsin-like serine proteases"/>
    <property type="match status" value="2"/>
</dbReference>
<dbReference type="GO" id="GO:0004252">
    <property type="term" value="F:serine-type endopeptidase activity"/>
    <property type="evidence" value="ECO:0007669"/>
    <property type="project" value="InterPro"/>
</dbReference>
<dbReference type="InterPro" id="IPR008256">
    <property type="entry name" value="Peptidase_S1B"/>
</dbReference>
<evidence type="ECO:0000256" key="7">
    <source>
        <dbReference type="SAM" id="MobiDB-lite"/>
    </source>
</evidence>
<dbReference type="GO" id="GO:0006508">
    <property type="term" value="P:proteolysis"/>
    <property type="evidence" value="ECO:0007669"/>
    <property type="project" value="UniProtKB-KW"/>
</dbReference>
<dbReference type="InterPro" id="IPR018114">
    <property type="entry name" value="TRYPSIN_HIS"/>
</dbReference>
<dbReference type="InterPro" id="IPR000126">
    <property type="entry name" value="V8_ser_AS"/>
</dbReference>
<sequence>MLYKANGHTAVSSETSVSNASQESSENDGNASSATEATDTLESLGEEQLRESQDGSTADVPAKTTSDEYSSLEEFDRQDGRGGFSQESDSWFESDDEGSDDGQTPGGDGDGSGASVGNVAVEAYAASYPGQTTIAEVVIGRDDRKQVRDTTPFPYSAIVQLTIEAKNGRRYVGTGWLISPRTVITAGHCVYLHGAGGWPKSIQVTPAMNNATKPFGSCQATAFRSVRGWVSGKESDYDYGAIILPQQYPFGRKVGMFKFASFTDQTLLSKYVNICGYPGDKGGKTQWYHARRVSRLTNKRITYLIDTAGGQSGSPVFYRRDKTRVAVAIHTSGSMAGNSGTRINASVKANLERWAQEGK</sequence>
<dbReference type="AlphaFoldDB" id="A0A2S6I3J7"/>
<feature type="compositionally biased region" description="Gly residues" evidence="7">
    <location>
        <begin position="104"/>
        <end position="114"/>
    </location>
</feature>
<dbReference type="PROSITE" id="PS00673">
    <property type="entry name" value="V8_SER"/>
    <property type="match status" value="1"/>
</dbReference>
<dbReference type="PRINTS" id="PR00839">
    <property type="entry name" value="V8PROTEASE"/>
</dbReference>
<evidence type="ECO:0000256" key="4">
    <source>
        <dbReference type="ARBA" id="ARBA00022801"/>
    </source>
</evidence>
<gene>
    <name evidence="9" type="ORF">CLV84_2660</name>
</gene>
<feature type="compositionally biased region" description="Polar residues" evidence="7">
    <location>
        <begin position="9"/>
        <end position="41"/>
    </location>
</feature>
<evidence type="ECO:0000256" key="3">
    <source>
        <dbReference type="ARBA" id="ARBA00022729"/>
    </source>
</evidence>
<reference evidence="9 10" key="1">
    <citation type="submission" date="2018-02" db="EMBL/GenBank/DDBJ databases">
        <title>Genomic Encyclopedia of Archaeal and Bacterial Type Strains, Phase II (KMG-II): from individual species to whole genera.</title>
        <authorList>
            <person name="Goeker M."/>
        </authorList>
    </citation>
    <scope>NUCLEOTIDE SEQUENCE [LARGE SCALE GENOMIC DNA]</scope>
    <source>
        <strain evidence="9 10">DSM 29526</strain>
    </source>
</reference>
<dbReference type="InterPro" id="IPR009003">
    <property type="entry name" value="Peptidase_S1_PA"/>
</dbReference>
<evidence type="ECO:0000313" key="10">
    <source>
        <dbReference type="Proteomes" id="UP000237662"/>
    </source>
</evidence>
<evidence type="ECO:0000256" key="5">
    <source>
        <dbReference type="ARBA" id="ARBA00022825"/>
    </source>
</evidence>
<proteinExistence type="inferred from homology"/>
<dbReference type="EC" id="3.4.21.-" evidence="6"/>
<accession>A0A2S6I3J7</accession>
<protein>
    <recommendedName>
        <fullName evidence="6">Serine protease</fullName>
        <ecNumber evidence="6">3.4.21.-</ecNumber>
    </recommendedName>
</protein>
<dbReference type="SUPFAM" id="SSF50494">
    <property type="entry name" value="Trypsin-like serine proteases"/>
    <property type="match status" value="1"/>
</dbReference>
<evidence type="ECO:0000256" key="1">
    <source>
        <dbReference type="ARBA" id="ARBA00008764"/>
    </source>
</evidence>
<dbReference type="PROSITE" id="PS00134">
    <property type="entry name" value="TRYPSIN_HIS"/>
    <property type="match status" value="1"/>
</dbReference>
<dbReference type="PANTHER" id="PTHR15462:SF8">
    <property type="entry name" value="SERINE PROTEASE"/>
    <property type="match status" value="1"/>
</dbReference>
<keyword evidence="3" id="KW-0732">Signal</keyword>
<evidence type="ECO:0000256" key="2">
    <source>
        <dbReference type="ARBA" id="ARBA00022670"/>
    </source>
</evidence>
<dbReference type="EMBL" id="PTJC01000006">
    <property type="protein sequence ID" value="PPK85754.1"/>
    <property type="molecule type" value="Genomic_DNA"/>
</dbReference>
<dbReference type="InterPro" id="IPR043504">
    <property type="entry name" value="Peptidase_S1_PA_chymotrypsin"/>
</dbReference>
<dbReference type="InterPro" id="IPR050966">
    <property type="entry name" value="Glutamyl_endopeptidase"/>
</dbReference>
<keyword evidence="5 6" id="KW-0720">Serine protease</keyword>
<dbReference type="InterPro" id="IPR001254">
    <property type="entry name" value="Trypsin_dom"/>
</dbReference>
<dbReference type="Proteomes" id="UP000237662">
    <property type="component" value="Unassembled WGS sequence"/>
</dbReference>
<evidence type="ECO:0000259" key="8">
    <source>
        <dbReference type="Pfam" id="PF00089"/>
    </source>
</evidence>
<name>A0A2S6I3J7_9BACT</name>
<feature type="domain" description="Peptidase S1" evidence="8">
    <location>
        <begin position="152"/>
        <end position="341"/>
    </location>
</feature>